<dbReference type="InterPro" id="IPR029058">
    <property type="entry name" value="AB_hydrolase_fold"/>
</dbReference>
<accession>A0A2N7RYH2</accession>
<gene>
    <name evidence="2" type="ORF">CIK84_16420</name>
</gene>
<name>A0A2N7RYH2_9MICC</name>
<comment type="caution">
    <text evidence="2">The sequence shown here is derived from an EMBL/GenBank/DDBJ whole genome shotgun (WGS) entry which is preliminary data.</text>
</comment>
<dbReference type="RefSeq" id="WP_102599049.1">
    <property type="nucleotide sequence ID" value="NZ_JABUYH010000018.1"/>
</dbReference>
<evidence type="ECO:0000313" key="3">
    <source>
        <dbReference type="Proteomes" id="UP000235739"/>
    </source>
</evidence>
<evidence type="ECO:0008006" key="4">
    <source>
        <dbReference type="Google" id="ProtNLM"/>
    </source>
</evidence>
<feature type="compositionally biased region" description="Basic and acidic residues" evidence="1">
    <location>
        <begin position="425"/>
        <end position="442"/>
    </location>
</feature>
<organism evidence="2 3">
    <name type="scientific">Glutamicibacter arilaitensis</name>
    <dbReference type="NCBI Taxonomy" id="256701"/>
    <lineage>
        <taxon>Bacteria</taxon>
        <taxon>Bacillati</taxon>
        <taxon>Actinomycetota</taxon>
        <taxon>Actinomycetes</taxon>
        <taxon>Micrococcales</taxon>
        <taxon>Micrococcaceae</taxon>
        <taxon>Glutamicibacter</taxon>
    </lineage>
</organism>
<feature type="region of interest" description="Disordered" evidence="1">
    <location>
        <begin position="425"/>
        <end position="449"/>
    </location>
</feature>
<sequence>MGYEVNYNELDYAQAGEICQQVARDINDVVDALANASQTADRCEADMNLQCMVSGIGARGYSVGILGDLIRKGYHQAREGEIQAFELTGKVSEAMRNYEAAEAAVERMMLTSTRSVLIGDFISKTRENGWRPPRENMQTFLRLLMTYMPHWRFNTDRTLNDQIEGVTKFLSQTIKGLGPNRNTEVELTQQDPEQTVEVDGKLTSYFQLHEILEGKGTENNGKIMIVQADPDTYLALFPGTQNDLDVPSPFGLEGIADGFGLESDNFVDPLDEALEISGAKEGDEVILSGYSQGGIHVAQLMKNKFLKHKYKMNKVLTLGSPIGNIDLPEDVRSLHVEDRKDMVPGTDGTANPNKDQQYTTTFPGPREQMNGILPEDGLFGPPHNLKNYGDHLLELDQEPKTEIREHLKNFYLPEPLVKIRMFRLERKEKKRPPLKEEDKERLNQVAPPH</sequence>
<dbReference type="SUPFAM" id="SSF53474">
    <property type="entry name" value="alpha/beta-Hydrolases"/>
    <property type="match status" value="1"/>
</dbReference>
<dbReference type="Proteomes" id="UP000235739">
    <property type="component" value="Unassembled WGS sequence"/>
</dbReference>
<evidence type="ECO:0000256" key="1">
    <source>
        <dbReference type="SAM" id="MobiDB-lite"/>
    </source>
</evidence>
<reference evidence="2 3" key="1">
    <citation type="journal article" date="2017" name="Elife">
        <title>Extensive horizontal gene transfer in cheese-associated bacteria.</title>
        <authorList>
            <person name="Bonham K.S."/>
            <person name="Wolfe B.E."/>
            <person name="Dutton R.J."/>
        </authorList>
    </citation>
    <scope>NUCLEOTIDE SEQUENCE [LARGE SCALE GENOMIC DNA]</scope>
    <source>
        <strain evidence="2 3">JB182</strain>
    </source>
</reference>
<dbReference type="AlphaFoldDB" id="A0A2N7RYH2"/>
<evidence type="ECO:0000313" key="2">
    <source>
        <dbReference type="EMBL" id="PMQ18945.1"/>
    </source>
</evidence>
<protein>
    <recommendedName>
        <fullName evidence="4">PE-PPE domain-containing protein</fullName>
    </recommendedName>
</protein>
<dbReference type="EMBL" id="PNQX01000003">
    <property type="protein sequence ID" value="PMQ18945.1"/>
    <property type="molecule type" value="Genomic_DNA"/>
</dbReference>
<proteinExistence type="predicted"/>